<evidence type="ECO:0000313" key="5">
    <source>
        <dbReference type="RefSeq" id="XP_034092355.1"/>
    </source>
</evidence>
<dbReference type="Gene3D" id="1.10.4020.10">
    <property type="entry name" value="DNA breaking-rejoining enzymes"/>
    <property type="match status" value="1"/>
</dbReference>
<organism evidence="3 4">
    <name type="scientific">Gymnodraco acuticeps</name>
    <name type="common">Antarctic dragonfish</name>
    <dbReference type="NCBI Taxonomy" id="8218"/>
    <lineage>
        <taxon>Eukaryota</taxon>
        <taxon>Metazoa</taxon>
        <taxon>Chordata</taxon>
        <taxon>Craniata</taxon>
        <taxon>Vertebrata</taxon>
        <taxon>Euteleostomi</taxon>
        <taxon>Actinopterygii</taxon>
        <taxon>Neopterygii</taxon>
        <taxon>Teleostei</taxon>
        <taxon>Neoteleostei</taxon>
        <taxon>Acanthomorphata</taxon>
        <taxon>Eupercaria</taxon>
        <taxon>Perciformes</taxon>
        <taxon>Notothenioidei</taxon>
        <taxon>Bathydraconidae</taxon>
        <taxon>Gymnodraco</taxon>
    </lineage>
</organism>
<evidence type="ECO:0000313" key="7">
    <source>
        <dbReference type="RefSeq" id="XP_034092357.1"/>
    </source>
</evidence>
<dbReference type="RefSeq" id="XP_034092365.1">
    <property type="nucleotide sequence ID" value="XM_034236474.1"/>
</dbReference>
<dbReference type="RefSeq" id="XP_034092356.1">
    <property type="nucleotide sequence ID" value="XM_034236465.1"/>
</dbReference>
<dbReference type="SMART" id="SM00431">
    <property type="entry name" value="SCAN"/>
    <property type="match status" value="1"/>
</dbReference>
<feature type="domain" description="SCAN box" evidence="2">
    <location>
        <begin position="223"/>
        <end position="303"/>
    </location>
</feature>
<dbReference type="RefSeq" id="XP_034092354.1">
    <property type="nucleotide sequence ID" value="XM_034236463.1"/>
</dbReference>
<proteinExistence type="predicted"/>
<protein>
    <submittedName>
        <fullName evidence="4 5">Uncharacterized protein LOC117559802 isoform X1</fullName>
    </submittedName>
</protein>
<evidence type="ECO:0000313" key="9">
    <source>
        <dbReference type="RefSeq" id="XP_034092359.1"/>
    </source>
</evidence>
<evidence type="ECO:0000313" key="13">
    <source>
        <dbReference type="RefSeq" id="XP_034092363.1"/>
    </source>
</evidence>
<dbReference type="RefSeq" id="XP_034092363.1">
    <property type="nucleotide sequence ID" value="XM_034236472.1"/>
</dbReference>
<dbReference type="RefSeq" id="XP_034092366.1">
    <property type="nucleotide sequence ID" value="XM_034236475.1"/>
</dbReference>
<evidence type="ECO:0000313" key="12">
    <source>
        <dbReference type="RefSeq" id="XP_034092362.1"/>
    </source>
</evidence>
<dbReference type="InterPro" id="IPR003309">
    <property type="entry name" value="SCAN_dom"/>
</dbReference>
<feature type="region of interest" description="Disordered" evidence="1">
    <location>
        <begin position="35"/>
        <end position="68"/>
    </location>
</feature>
<dbReference type="RefSeq" id="XP_034092361.1">
    <property type="nucleotide sequence ID" value="XM_034236470.1"/>
</dbReference>
<dbReference type="GeneID" id="117559802"/>
<evidence type="ECO:0000256" key="1">
    <source>
        <dbReference type="SAM" id="MobiDB-lite"/>
    </source>
</evidence>
<evidence type="ECO:0000259" key="2">
    <source>
        <dbReference type="PROSITE" id="PS50804"/>
    </source>
</evidence>
<dbReference type="RefSeq" id="XP_034092362.1">
    <property type="nucleotide sequence ID" value="XM_034236471.1"/>
</dbReference>
<dbReference type="OrthoDB" id="6077919at2759"/>
<evidence type="ECO:0000313" key="4">
    <source>
        <dbReference type="RefSeq" id="XP_034092354.1"/>
    </source>
</evidence>
<keyword evidence="3" id="KW-1185">Reference proteome</keyword>
<dbReference type="Pfam" id="PF02023">
    <property type="entry name" value="SCAN"/>
    <property type="match status" value="1"/>
</dbReference>
<dbReference type="PANTHER" id="PTHR46888:SF1">
    <property type="entry name" value="RIBONUCLEASE H"/>
    <property type="match status" value="1"/>
</dbReference>
<dbReference type="SUPFAM" id="SSF47353">
    <property type="entry name" value="Retrovirus capsid dimerization domain-like"/>
    <property type="match status" value="1"/>
</dbReference>
<accession>A0A6P8VNU6</accession>
<dbReference type="RefSeq" id="XP_034092355.1">
    <property type="nucleotide sequence ID" value="XM_034236464.1"/>
</dbReference>
<evidence type="ECO:0000313" key="10">
    <source>
        <dbReference type="RefSeq" id="XP_034092360.1"/>
    </source>
</evidence>
<gene>
    <name evidence="4 5 6 7 8 9 10 11 12 13 14 15" type="primary">LOC117559802</name>
</gene>
<evidence type="ECO:0000313" key="8">
    <source>
        <dbReference type="RefSeq" id="XP_034092358.1"/>
    </source>
</evidence>
<evidence type="ECO:0000313" key="3">
    <source>
        <dbReference type="Proteomes" id="UP000515161"/>
    </source>
</evidence>
<evidence type="ECO:0000313" key="14">
    <source>
        <dbReference type="RefSeq" id="XP_034092365.1"/>
    </source>
</evidence>
<dbReference type="RefSeq" id="XP_034092357.1">
    <property type="nucleotide sequence ID" value="XM_034236466.1"/>
</dbReference>
<sequence length="352" mass="40006">MASRKNGCVVKKRTGLRSERKLFLKKDEEWDTAVTSEEEGLSIGFETQGAKPKIQQRQPGPSPGAGLSTGDIVNIVRDFIAAQQRRDDILQEEFRGLRVSVEDSQQPVHRYWGGPHVDVGPSLMSSPDRFGNPSGGVAAVHRKEPKMPVYQNGEDIENYLLCFERMAKTWQWPREEWACRLVPLLTGKALEAYTAMDEDMSNYYPDLREALLVKFDISPETYRQRFRATSSPPGETPTESYHRLKGLYRRWMRPEQKSKEQMGETIILEQLLQVLPPDTRTWVKEHEPEDGLIASKLAMQFQRGMKPGTGTTKGTTFQRLVKVTGDPLLSQGLNLLYVIIVSSRDTKRQIAP</sequence>
<dbReference type="RefSeq" id="XP_034092359.1">
    <property type="nucleotide sequence ID" value="XM_034236468.1"/>
</dbReference>
<dbReference type="AlphaFoldDB" id="A0A6P8VNU6"/>
<dbReference type="RefSeq" id="XP_034092358.1">
    <property type="nucleotide sequence ID" value="XM_034236467.1"/>
</dbReference>
<name>A0A6P8VNU6_GYMAC</name>
<dbReference type="Proteomes" id="UP000515161">
    <property type="component" value="Unplaced"/>
</dbReference>
<evidence type="ECO:0000313" key="11">
    <source>
        <dbReference type="RefSeq" id="XP_034092361.1"/>
    </source>
</evidence>
<dbReference type="RefSeq" id="XP_034092360.1">
    <property type="nucleotide sequence ID" value="XM_034236469.1"/>
</dbReference>
<dbReference type="PANTHER" id="PTHR46888">
    <property type="entry name" value="ZINC KNUCKLE DOMAINCONTAINING PROTEIN-RELATED"/>
    <property type="match status" value="1"/>
</dbReference>
<dbReference type="InterPro" id="IPR038269">
    <property type="entry name" value="SCAN_sf"/>
</dbReference>
<evidence type="ECO:0000313" key="15">
    <source>
        <dbReference type="RefSeq" id="XP_034092366.1"/>
    </source>
</evidence>
<dbReference type="PROSITE" id="PS50804">
    <property type="entry name" value="SCAN_BOX"/>
    <property type="match status" value="1"/>
</dbReference>
<dbReference type="CDD" id="cd07936">
    <property type="entry name" value="SCAN"/>
    <property type="match status" value="1"/>
</dbReference>
<dbReference type="KEGG" id="gacu:117559802"/>
<evidence type="ECO:0000313" key="6">
    <source>
        <dbReference type="RefSeq" id="XP_034092356.1"/>
    </source>
</evidence>
<reference evidence="4 5" key="1">
    <citation type="submission" date="2025-04" db="UniProtKB">
        <authorList>
            <consortium name="RefSeq"/>
        </authorList>
    </citation>
    <scope>IDENTIFICATION</scope>
</reference>